<dbReference type="STRING" id="649747.HMPREF0083_03673"/>
<accession>U1WI42</accession>
<evidence type="ECO:0000256" key="2">
    <source>
        <dbReference type="SAM" id="SignalP"/>
    </source>
</evidence>
<reference evidence="3 4" key="1">
    <citation type="submission" date="2013-08" db="EMBL/GenBank/DDBJ databases">
        <authorList>
            <person name="Weinstock G."/>
            <person name="Sodergren E."/>
            <person name="Wylie T."/>
            <person name="Fulton L."/>
            <person name="Fulton R."/>
            <person name="Fronick C."/>
            <person name="O'Laughlin M."/>
            <person name="Godfrey J."/>
            <person name="Miner T."/>
            <person name="Herter B."/>
            <person name="Appelbaum E."/>
            <person name="Cordes M."/>
            <person name="Lek S."/>
            <person name="Wollam A."/>
            <person name="Pepin K.H."/>
            <person name="Palsikar V.B."/>
            <person name="Mitreva M."/>
            <person name="Wilson R.K."/>
        </authorList>
    </citation>
    <scope>NUCLEOTIDE SEQUENCE [LARGE SCALE GENOMIC DNA]</scope>
    <source>
        <strain evidence="3 4">ATCC 12856</strain>
    </source>
</reference>
<evidence type="ECO:0000313" key="3">
    <source>
        <dbReference type="EMBL" id="ERI08244.1"/>
    </source>
</evidence>
<dbReference type="HOGENOM" id="CLU_3110691_0_0_9"/>
<evidence type="ECO:0000313" key="4">
    <source>
        <dbReference type="Proteomes" id="UP000016511"/>
    </source>
</evidence>
<name>U1WI42_ANEAE</name>
<sequence>MKYSLPLTALLLASSLVPAAPALAAEGETAQAQPTESATANTSDAASENLA</sequence>
<feature type="compositionally biased region" description="Polar residues" evidence="1">
    <location>
        <begin position="30"/>
        <end position="51"/>
    </location>
</feature>
<evidence type="ECO:0000256" key="1">
    <source>
        <dbReference type="SAM" id="MobiDB-lite"/>
    </source>
</evidence>
<feature type="signal peptide" evidence="2">
    <location>
        <begin position="1"/>
        <end position="24"/>
    </location>
</feature>
<comment type="caution">
    <text evidence="3">The sequence shown here is derived from an EMBL/GenBank/DDBJ whole genome shotgun (WGS) entry which is preliminary data.</text>
</comment>
<protein>
    <submittedName>
        <fullName evidence="3">Uncharacterized protein</fullName>
    </submittedName>
</protein>
<dbReference type="AlphaFoldDB" id="U1WI42"/>
<dbReference type="Proteomes" id="UP000016511">
    <property type="component" value="Unassembled WGS sequence"/>
</dbReference>
<organism evidence="3 4">
    <name type="scientific">Aneurinibacillus aneurinilyticus ATCC 12856</name>
    <dbReference type="NCBI Taxonomy" id="649747"/>
    <lineage>
        <taxon>Bacteria</taxon>
        <taxon>Bacillati</taxon>
        <taxon>Bacillota</taxon>
        <taxon>Bacilli</taxon>
        <taxon>Bacillales</taxon>
        <taxon>Paenibacillaceae</taxon>
        <taxon>Aneurinibacillus group</taxon>
        <taxon>Aneurinibacillus</taxon>
    </lineage>
</organism>
<proteinExistence type="predicted"/>
<feature type="non-terminal residue" evidence="3">
    <location>
        <position position="51"/>
    </location>
</feature>
<feature type="region of interest" description="Disordered" evidence="1">
    <location>
        <begin position="25"/>
        <end position="51"/>
    </location>
</feature>
<keyword evidence="2" id="KW-0732">Signal</keyword>
<feature type="chain" id="PRO_5004620733" evidence="2">
    <location>
        <begin position="25"/>
        <end position="51"/>
    </location>
</feature>
<dbReference type="EMBL" id="AWSJ01000219">
    <property type="protein sequence ID" value="ERI08244.1"/>
    <property type="molecule type" value="Genomic_DNA"/>
</dbReference>
<keyword evidence="4" id="KW-1185">Reference proteome</keyword>
<gene>
    <name evidence="3" type="ORF">HMPREF0083_03673</name>
</gene>